<dbReference type="EMBL" id="JOJR01001024">
    <property type="protein sequence ID" value="RCN32815.1"/>
    <property type="molecule type" value="Genomic_DNA"/>
</dbReference>
<name>A0A368FPT8_ANCCA</name>
<organism evidence="2 3">
    <name type="scientific">Ancylostoma caninum</name>
    <name type="common">Dog hookworm</name>
    <dbReference type="NCBI Taxonomy" id="29170"/>
    <lineage>
        <taxon>Eukaryota</taxon>
        <taxon>Metazoa</taxon>
        <taxon>Ecdysozoa</taxon>
        <taxon>Nematoda</taxon>
        <taxon>Chromadorea</taxon>
        <taxon>Rhabditida</taxon>
        <taxon>Rhabditina</taxon>
        <taxon>Rhabditomorpha</taxon>
        <taxon>Strongyloidea</taxon>
        <taxon>Ancylostomatidae</taxon>
        <taxon>Ancylostomatinae</taxon>
        <taxon>Ancylostoma</taxon>
    </lineage>
</organism>
<sequence>MLTAWLDDDLTTKHCGQKIRACHTVSLTAALCERSMLMRVATATAPHVHHVMEIILGILAALLFVSNVITIVYVNRHPILRLCRRMLGISYDDDDMRRSIINTD</sequence>
<keyword evidence="3" id="KW-1185">Reference proteome</keyword>
<keyword evidence="1" id="KW-1133">Transmembrane helix</keyword>
<comment type="caution">
    <text evidence="2">The sequence shown here is derived from an EMBL/GenBank/DDBJ whole genome shotgun (WGS) entry which is preliminary data.</text>
</comment>
<evidence type="ECO:0000313" key="3">
    <source>
        <dbReference type="Proteomes" id="UP000252519"/>
    </source>
</evidence>
<dbReference type="AlphaFoldDB" id="A0A368FPT8"/>
<evidence type="ECO:0000313" key="2">
    <source>
        <dbReference type="EMBL" id="RCN32815.1"/>
    </source>
</evidence>
<gene>
    <name evidence="2" type="ORF">ANCCAN_21357</name>
</gene>
<reference evidence="2 3" key="1">
    <citation type="submission" date="2014-10" db="EMBL/GenBank/DDBJ databases">
        <title>Draft genome of the hookworm Ancylostoma caninum.</title>
        <authorList>
            <person name="Mitreva M."/>
        </authorList>
    </citation>
    <scope>NUCLEOTIDE SEQUENCE [LARGE SCALE GENOMIC DNA]</scope>
    <source>
        <strain evidence="2 3">Baltimore</strain>
    </source>
</reference>
<dbReference type="Proteomes" id="UP000252519">
    <property type="component" value="Unassembled WGS sequence"/>
</dbReference>
<proteinExistence type="predicted"/>
<protein>
    <submittedName>
        <fullName evidence="2">Uncharacterized protein</fullName>
    </submittedName>
</protein>
<feature type="transmembrane region" description="Helical" evidence="1">
    <location>
        <begin position="54"/>
        <end position="75"/>
    </location>
</feature>
<dbReference type="OrthoDB" id="10331049at2759"/>
<keyword evidence="1" id="KW-0812">Transmembrane</keyword>
<evidence type="ECO:0000256" key="1">
    <source>
        <dbReference type="SAM" id="Phobius"/>
    </source>
</evidence>
<accession>A0A368FPT8</accession>
<keyword evidence="1" id="KW-0472">Membrane</keyword>